<keyword evidence="4" id="KW-1185">Reference proteome</keyword>
<protein>
    <recommendedName>
        <fullName evidence="5">DUF4381 domain-containing protein</fullName>
    </recommendedName>
</protein>
<feature type="signal peptide" evidence="2">
    <location>
        <begin position="1"/>
        <end position="20"/>
    </location>
</feature>
<keyword evidence="2" id="KW-0732">Signal</keyword>
<proteinExistence type="predicted"/>
<reference evidence="3 4" key="1">
    <citation type="submission" date="2019-04" db="EMBL/GenBank/DDBJ databases">
        <title>Flavobacterium sp. GS03.</title>
        <authorList>
            <person name="Kim H."/>
        </authorList>
    </citation>
    <scope>NUCLEOTIDE SEQUENCE [LARGE SCALE GENOMIC DNA]</scope>
    <source>
        <strain evidence="3 4">GS03</strain>
    </source>
</reference>
<dbReference type="KEGG" id="fsn:GS03_00530"/>
<evidence type="ECO:0008006" key="5">
    <source>
        <dbReference type="Google" id="ProtNLM"/>
    </source>
</evidence>
<gene>
    <name evidence="3" type="ORF">GS03_00530</name>
</gene>
<evidence type="ECO:0000256" key="1">
    <source>
        <dbReference type="SAM" id="Phobius"/>
    </source>
</evidence>
<dbReference type="RefSeq" id="WP_136151020.1">
    <property type="nucleotide sequence ID" value="NZ_CP038810.1"/>
</dbReference>
<feature type="chain" id="PRO_5020729576" description="DUF4381 domain-containing protein" evidence="2">
    <location>
        <begin position="21"/>
        <end position="543"/>
    </location>
</feature>
<dbReference type="AlphaFoldDB" id="A0A4P7PRD4"/>
<keyword evidence="1" id="KW-0812">Transmembrane</keyword>
<dbReference type="Proteomes" id="UP000296862">
    <property type="component" value="Chromosome"/>
</dbReference>
<feature type="transmembrane region" description="Helical" evidence="1">
    <location>
        <begin position="331"/>
        <end position="354"/>
    </location>
</feature>
<dbReference type="OrthoDB" id="9807384at2"/>
<keyword evidence="1" id="KW-0472">Membrane</keyword>
<sequence length="543" mass="62244">MKFKLYILFFLLSTSLFAQKVTTSVDVTKNKIGAEFKLTLKTDVDTLSKVKFPEAKNFGALEVIQSYKIDTIRNGARYELIKRYGLTQFDSGKYVISRVPVLINGKPVFSDSIKVEVNDVKVDTLKQKMYDIKNIAQVESPLGTWWIYLLILLAIAAAGYFIYQFIKKRQNQPKAEVIVFKSPIEKATTLLQQLEVKELWQKGEIKHYYSELTDIARNYIEEEIHIPAMESTTSELIDGLRRAAKQKKLKLSNETVENLEKVLMQADLVKFAKVKPLDYEIEEDKKRISSSIVIIHKSIPEVVEDDDELALWNEQQKELARLQKLKKQKRVRIISTIGIVLGMLLLFVLGLIYFKGFDYVKDNFLGHPTKDLVEGKWVYSEYGNPGVRVETPKVLKRIDATKTLPKDAMALIKEMQTFGYGSLLEDFYIAVSTVTYKQPMQMDLDKTAEGYLKIMEAQGAQNIIVKTEDFDTQKGISGKKAYGTMTVLDKIKGRSTKMYYEVLLFSQNSGLQTILVMHREDDKYGQQIAERMLNSVELQTAQE</sequence>
<organism evidence="3 4">
    <name type="scientific">Flavobacterium sangjuense</name>
    <dbReference type="NCBI Taxonomy" id="2518177"/>
    <lineage>
        <taxon>Bacteria</taxon>
        <taxon>Pseudomonadati</taxon>
        <taxon>Bacteroidota</taxon>
        <taxon>Flavobacteriia</taxon>
        <taxon>Flavobacteriales</taxon>
        <taxon>Flavobacteriaceae</taxon>
        <taxon>Flavobacterium</taxon>
    </lineage>
</organism>
<accession>A0A4P7PRD4</accession>
<evidence type="ECO:0000313" key="4">
    <source>
        <dbReference type="Proteomes" id="UP000296862"/>
    </source>
</evidence>
<name>A0A4P7PRD4_9FLAO</name>
<feature type="transmembrane region" description="Helical" evidence="1">
    <location>
        <begin position="145"/>
        <end position="166"/>
    </location>
</feature>
<dbReference type="EMBL" id="CP038810">
    <property type="protein sequence ID" value="QBZ97045.1"/>
    <property type="molecule type" value="Genomic_DNA"/>
</dbReference>
<keyword evidence="1" id="KW-1133">Transmembrane helix</keyword>
<evidence type="ECO:0000313" key="3">
    <source>
        <dbReference type="EMBL" id="QBZ97045.1"/>
    </source>
</evidence>
<evidence type="ECO:0000256" key="2">
    <source>
        <dbReference type="SAM" id="SignalP"/>
    </source>
</evidence>